<proteinExistence type="inferred from homology"/>
<evidence type="ECO:0000256" key="4">
    <source>
        <dbReference type="ARBA" id="ARBA00022827"/>
    </source>
</evidence>
<feature type="domain" description="FAD/NAD(P)-binding" evidence="6">
    <location>
        <begin position="3"/>
        <end position="313"/>
    </location>
</feature>
<dbReference type="EMBL" id="VHSH01000006">
    <property type="protein sequence ID" value="TQV78436.1"/>
    <property type="molecule type" value="Genomic_DNA"/>
</dbReference>
<dbReference type="InterPro" id="IPR023753">
    <property type="entry name" value="FAD/NAD-binding_dom"/>
</dbReference>
<evidence type="ECO:0000259" key="6">
    <source>
        <dbReference type="Pfam" id="PF07992"/>
    </source>
</evidence>
<evidence type="ECO:0000256" key="2">
    <source>
        <dbReference type="ARBA" id="ARBA00005272"/>
    </source>
</evidence>
<dbReference type="SUPFAM" id="SSF51905">
    <property type="entry name" value="FAD/NAD(P)-binding domain"/>
    <property type="match status" value="1"/>
</dbReference>
<keyword evidence="8" id="KW-1185">Reference proteome</keyword>
<evidence type="ECO:0000256" key="3">
    <source>
        <dbReference type="ARBA" id="ARBA00022630"/>
    </source>
</evidence>
<evidence type="ECO:0000256" key="5">
    <source>
        <dbReference type="ARBA" id="ARBA00023002"/>
    </source>
</evidence>
<keyword evidence="5" id="KW-0560">Oxidoreductase</keyword>
<dbReference type="PANTHER" id="PTHR42913:SF3">
    <property type="entry name" value="64 KDA MITOCHONDRIAL NADH DEHYDROGENASE (EUROFUNG)"/>
    <property type="match status" value="1"/>
</dbReference>
<dbReference type="AlphaFoldDB" id="A0A545TML9"/>
<dbReference type="Proteomes" id="UP000315252">
    <property type="component" value="Unassembled WGS sequence"/>
</dbReference>
<keyword evidence="4" id="KW-0274">FAD</keyword>
<dbReference type="InterPro" id="IPR036188">
    <property type="entry name" value="FAD/NAD-bd_sf"/>
</dbReference>
<dbReference type="Gene3D" id="3.50.50.100">
    <property type="match status" value="1"/>
</dbReference>
<dbReference type="GO" id="GO:0019646">
    <property type="term" value="P:aerobic electron transport chain"/>
    <property type="evidence" value="ECO:0007669"/>
    <property type="project" value="TreeGrafter"/>
</dbReference>
<keyword evidence="3" id="KW-0285">Flavoprotein</keyword>
<name>A0A545TML9_9PROT</name>
<comment type="caution">
    <text evidence="7">The sequence shown here is derived from an EMBL/GenBank/DDBJ whole genome shotgun (WGS) entry which is preliminary data.</text>
</comment>
<dbReference type="PANTHER" id="PTHR42913">
    <property type="entry name" value="APOPTOSIS-INDUCING FACTOR 1"/>
    <property type="match status" value="1"/>
</dbReference>
<accession>A0A545TML9</accession>
<dbReference type="GO" id="GO:0003955">
    <property type="term" value="F:NAD(P)H dehydrogenase (quinone) activity"/>
    <property type="evidence" value="ECO:0007669"/>
    <property type="project" value="TreeGrafter"/>
</dbReference>
<protein>
    <submittedName>
        <fullName evidence="7">NAD(P)/FAD-dependent oxidoreductase</fullName>
    </submittedName>
</protein>
<dbReference type="Pfam" id="PF07992">
    <property type="entry name" value="Pyr_redox_2"/>
    <property type="match status" value="1"/>
</dbReference>
<comment type="cofactor">
    <cofactor evidence="1">
        <name>FAD</name>
        <dbReference type="ChEBI" id="CHEBI:57692"/>
    </cofactor>
</comment>
<evidence type="ECO:0000256" key="1">
    <source>
        <dbReference type="ARBA" id="ARBA00001974"/>
    </source>
</evidence>
<dbReference type="OrthoDB" id="9781621at2"/>
<evidence type="ECO:0000313" key="8">
    <source>
        <dbReference type="Proteomes" id="UP000315252"/>
    </source>
</evidence>
<evidence type="ECO:0000313" key="7">
    <source>
        <dbReference type="EMBL" id="TQV78436.1"/>
    </source>
</evidence>
<dbReference type="PRINTS" id="PR00368">
    <property type="entry name" value="FADPNR"/>
</dbReference>
<comment type="similarity">
    <text evidence="2">Belongs to the NADH dehydrogenase family.</text>
</comment>
<organism evidence="7 8">
    <name type="scientific">Denitrobaculum tricleocarpae</name>
    <dbReference type="NCBI Taxonomy" id="2591009"/>
    <lineage>
        <taxon>Bacteria</taxon>
        <taxon>Pseudomonadati</taxon>
        <taxon>Pseudomonadota</taxon>
        <taxon>Alphaproteobacteria</taxon>
        <taxon>Rhodospirillales</taxon>
        <taxon>Rhodospirillaceae</taxon>
        <taxon>Denitrobaculum</taxon>
    </lineage>
</organism>
<reference evidence="7 8" key="1">
    <citation type="submission" date="2019-06" db="EMBL/GenBank/DDBJ databases">
        <title>Whole genome sequence for Rhodospirillaceae sp. R148.</title>
        <authorList>
            <person name="Wang G."/>
        </authorList>
    </citation>
    <scope>NUCLEOTIDE SEQUENCE [LARGE SCALE GENOMIC DNA]</scope>
    <source>
        <strain evidence="7 8">R148</strain>
    </source>
</reference>
<sequence length="405" mass="43681">MQKLLIVGGGFAGVWAALVAARETIHQGRELQIQLVSKDPYLTMRPRLYEPDPEGLRAPLKPTLEPVGVDLLVASAERIDPIAKTVDVVTEEGARSLTYDRLILASGSHLAAPSVPGLAEHGWSIDDYEASVAFDRHLRALAAMPAAADRDSFVVLGAGFTGIELALELRRRIEIHSDAARARKASIFLVDREKVVGASLGDNPRPVIEAALAEADVELRLGASVTSVGKGRVSFGTGESIDTFSVISTVGLTASPLTGQLPLERDETGRLTTDPMLRVQGIDSVYAAGDVARAYVDDENLALMSCQHAIFMGQMAGFNAAHDILDLPLRPYRQPFYQTCLDLGRSGAVYTTGWEREVQKRGEEAKKLKRFINSELIYPPANDRAAILAAADIDAREDNRTAAAS</sequence>
<dbReference type="InterPro" id="IPR051169">
    <property type="entry name" value="NADH-Q_oxidoreductase"/>
</dbReference>
<dbReference type="PRINTS" id="PR00469">
    <property type="entry name" value="PNDRDTASEII"/>
</dbReference>
<gene>
    <name evidence="7" type="ORF">FKG95_17890</name>
</gene>
<dbReference type="RefSeq" id="WP_142897769.1">
    <property type="nucleotide sequence ID" value="NZ_ML660057.1"/>
</dbReference>